<proteinExistence type="predicted"/>
<evidence type="ECO:0000313" key="2">
    <source>
        <dbReference type="Proteomes" id="UP000000305"/>
    </source>
</evidence>
<gene>
    <name evidence="1" type="ORF">DAPPUDRAFT_97441</name>
</gene>
<dbReference type="HOGENOM" id="CLU_980935_0_0_1"/>
<reference evidence="1 2" key="1">
    <citation type="journal article" date="2011" name="Science">
        <title>The ecoresponsive genome of Daphnia pulex.</title>
        <authorList>
            <person name="Colbourne J.K."/>
            <person name="Pfrender M.E."/>
            <person name="Gilbert D."/>
            <person name="Thomas W.K."/>
            <person name="Tucker A."/>
            <person name="Oakley T.H."/>
            <person name="Tokishita S."/>
            <person name="Aerts A."/>
            <person name="Arnold G.J."/>
            <person name="Basu M.K."/>
            <person name="Bauer D.J."/>
            <person name="Caceres C.E."/>
            <person name="Carmel L."/>
            <person name="Casola C."/>
            <person name="Choi J.H."/>
            <person name="Detter J.C."/>
            <person name="Dong Q."/>
            <person name="Dusheyko S."/>
            <person name="Eads B.D."/>
            <person name="Frohlich T."/>
            <person name="Geiler-Samerotte K.A."/>
            <person name="Gerlach D."/>
            <person name="Hatcher P."/>
            <person name="Jogdeo S."/>
            <person name="Krijgsveld J."/>
            <person name="Kriventseva E.V."/>
            <person name="Kultz D."/>
            <person name="Laforsch C."/>
            <person name="Lindquist E."/>
            <person name="Lopez J."/>
            <person name="Manak J.R."/>
            <person name="Muller J."/>
            <person name="Pangilinan J."/>
            <person name="Patwardhan R.P."/>
            <person name="Pitluck S."/>
            <person name="Pritham E.J."/>
            <person name="Rechtsteiner A."/>
            <person name="Rho M."/>
            <person name="Rogozin I.B."/>
            <person name="Sakarya O."/>
            <person name="Salamov A."/>
            <person name="Schaack S."/>
            <person name="Shapiro H."/>
            <person name="Shiga Y."/>
            <person name="Skalitzky C."/>
            <person name="Smith Z."/>
            <person name="Souvorov A."/>
            <person name="Sung W."/>
            <person name="Tang Z."/>
            <person name="Tsuchiya D."/>
            <person name="Tu H."/>
            <person name="Vos H."/>
            <person name="Wang M."/>
            <person name="Wolf Y.I."/>
            <person name="Yamagata H."/>
            <person name="Yamada T."/>
            <person name="Ye Y."/>
            <person name="Shaw J.R."/>
            <person name="Andrews J."/>
            <person name="Crease T.J."/>
            <person name="Tang H."/>
            <person name="Lucas S.M."/>
            <person name="Robertson H.M."/>
            <person name="Bork P."/>
            <person name="Koonin E.V."/>
            <person name="Zdobnov E.M."/>
            <person name="Grigoriev I.V."/>
            <person name="Lynch M."/>
            <person name="Boore J.L."/>
        </authorList>
    </citation>
    <scope>NUCLEOTIDE SEQUENCE [LARGE SCALE GENOMIC DNA]</scope>
</reference>
<dbReference type="AlphaFoldDB" id="E9G018"/>
<dbReference type="InParanoid" id="E9G018"/>
<protein>
    <submittedName>
        <fullName evidence="1">Uncharacterized protein</fullName>
    </submittedName>
</protein>
<organism evidence="1 2">
    <name type="scientific">Daphnia pulex</name>
    <name type="common">Water flea</name>
    <dbReference type="NCBI Taxonomy" id="6669"/>
    <lineage>
        <taxon>Eukaryota</taxon>
        <taxon>Metazoa</taxon>
        <taxon>Ecdysozoa</taxon>
        <taxon>Arthropoda</taxon>
        <taxon>Crustacea</taxon>
        <taxon>Branchiopoda</taxon>
        <taxon>Diplostraca</taxon>
        <taxon>Cladocera</taxon>
        <taxon>Anomopoda</taxon>
        <taxon>Daphniidae</taxon>
        <taxon>Daphnia</taxon>
    </lineage>
</organism>
<dbReference type="PhylomeDB" id="E9G018"/>
<name>E9G018_DAPPU</name>
<dbReference type="KEGG" id="dpx:DAPPUDRAFT_97441"/>
<dbReference type="EMBL" id="GL732528">
    <property type="protein sequence ID" value="EFX87150.1"/>
    <property type="molecule type" value="Genomic_DNA"/>
</dbReference>
<accession>E9G018</accession>
<evidence type="ECO:0000313" key="1">
    <source>
        <dbReference type="EMBL" id="EFX87150.1"/>
    </source>
</evidence>
<keyword evidence="2" id="KW-1185">Reference proteome</keyword>
<sequence length="325" mass="37202">MLKLEMNSSNEGVRKLFDFMLDPNRGWFERICQTLPHALDRQLDRYLLTNGLDSDSTGVVCVAITLQLIENIDKFKCVWIRSDSPAQLQFNLPARAGALAIDTTVEFNTEAIEAIPEDCAEQKHFYSMVLQAYPHAWKWIVQLSACYQVNYNRLDISAVTNYFKQLPEIQPIVSSFDNTPVSGASVHPYIKFSATCMKLLHKLVDDEQIRTEFLSDSLFVKRYATFSATAGICRQMIDGLGLEFSLKIIGAEMIKVVDESLTNYWDANFNEKIPDKLRAMAAVYAQVHEINYGNWTQGKKALAKFPSFVNSWRALFRRLKQRNQQ</sequence>
<dbReference type="Proteomes" id="UP000000305">
    <property type="component" value="Unassembled WGS sequence"/>
</dbReference>
<dbReference type="OrthoDB" id="6337224at2759"/>